<proteinExistence type="inferred from homology"/>
<comment type="cofactor">
    <cofactor evidence="9">
        <name>Mg(2+)</name>
        <dbReference type="ChEBI" id="CHEBI:18420"/>
    </cofactor>
    <cofactor evidence="9">
        <name>Mn(2+)</name>
        <dbReference type="ChEBI" id="CHEBI:29035"/>
    </cofactor>
</comment>
<keyword evidence="7 9" id="KW-0414">Isoprene biosynthesis</keyword>
<evidence type="ECO:0000256" key="1">
    <source>
        <dbReference type="ARBA" id="ARBA00005094"/>
    </source>
</evidence>
<dbReference type="SUPFAM" id="SSF55347">
    <property type="entry name" value="Glyceraldehyde-3-phosphate dehydrogenase-like, C-terminal domain"/>
    <property type="match status" value="1"/>
</dbReference>
<evidence type="ECO:0000313" key="13">
    <source>
        <dbReference type="EMBL" id="ABI65678.1"/>
    </source>
</evidence>
<feature type="binding site" evidence="9">
    <location>
        <position position="41"/>
    </location>
    <ligand>
        <name>NADPH</name>
        <dbReference type="ChEBI" id="CHEBI:57783"/>
    </ligand>
</feature>
<dbReference type="EC" id="1.1.1.267" evidence="9"/>
<sequence>MSARRVSILGATGSVGTATLDLIGRAAPGQYKVVALTAKTNAAELARQAIRFQAECVAIADPAAAPALQQALKDHPGIEIGVGEDAVCDVAARDADWTMAAIVGAAGLKPTLAALRQGRALAFANKECLVCAGSLFMDEAARCGTTLLPVDSEHNAVFQVFDRAHREAIRSITLTASGGPFREATREVMARASRADALAHPTWEMGAKISIDSATMMNKGLEVIEACWLFDLAPERVEVVVHPQSIVHGMVEYADGSLLAQLGSPDMRTPIASALAWPERMAAPVERLRLTDIARLDFEPPDLTRFPAIRLAREAMEAGGIAPAVLNAANEIAVEAFLADRIGFLDIASGVEQVLERSLSDADMPRSLTAFEDVFAIDHRARQMARDLMVERLTHS</sequence>
<dbReference type="KEGG" id="mmr:Mmar10_1386"/>
<keyword evidence="3 9" id="KW-0479">Metal-binding</keyword>
<comment type="pathway">
    <text evidence="1 9">Isoprenoid biosynthesis; isopentenyl diphosphate biosynthesis via DXP pathway; isopentenyl diphosphate from 1-deoxy-D-xylulose 5-phosphate: step 1/6.</text>
</comment>
<feature type="domain" description="DXP reductoisomerase C-terminal" evidence="12">
    <location>
        <begin position="262"/>
        <end position="383"/>
    </location>
</feature>
<evidence type="ECO:0000256" key="4">
    <source>
        <dbReference type="ARBA" id="ARBA00022857"/>
    </source>
</evidence>
<evidence type="ECO:0000256" key="5">
    <source>
        <dbReference type="ARBA" id="ARBA00023002"/>
    </source>
</evidence>
<feature type="binding site" evidence="9">
    <location>
        <position position="126"/>
    </location>
    <ligand>
        <name>1-deoxy-D-xylulose 5-phosphate</name>
        <dbReference type="ChEBI" id="CHEBI:57792"/>
    </ligand>
</feature>
<dbReference type="GO" id="GO:0070402">
    <property type="term" value="F:NADPH binding"/>
    <property type="evidence" value="ECO:0007669"/>
    <property type="project" value="InterPro"/>
</dbReference>
<feature type="binding site" evidence="9">
    <location>
        <position position="14"/>
    </location>
    <ligand>
        <name>NADPH</name>
        <dbReference type="ChEBI" id="CHEBI:57783"/>
    </ligand>
</feature>
<dbReference type="eggNOG" id="COG0743">
    <property type="taxonomic scope" value="Bacteria"/>
</dbReference>
<dbReference type="GO" id="GO:0030604">
    <property type="term" value="F:1-deoxy-D-xylulose-5-phosphate reductoisomerase activity"/>
    <property type="evidence" value="ECO:0007669"/>
    <property type="project" value="UniProtKB-UniRule"/>
</dbReference>
<dbReference type="UniPathway" id="UPA00056">
    <property type="reaction ID" value="UER00092"/>
</dbReference>
<comment type="catalytic activity">
    <reaction evidence="8">
        <text>2-C-methyl-D-erythritol 4-phosphate + NADP(+) = 1-deoxy-D-xylulose 5-phosphate + NADPH + H(+)</text>
        <dbReference type="Rhea" id="RHEA:13717"/>
        <dbReference type="ChEBI" id="CHEBI:15378"/>
        <dbReference type="ChEBI" id="CHEBI:57783"/>
        <dbReference type="ChEBI" id="CHEBI:57792"/>
        <dbReference type="ChEBI" id="CHEBI:58262"/>
        <dbReference type="ChEBI" id="CHEBI:58349"/>
        <dbReference type="EC" id="1.1.1.267"/>
    </reaction>
    <physiologicalReaction direction="right-to-left" evidence="8">
        <dbReference type="Rhea" id="RHEA:13719"/>
    </physiologicalReaction>
</comment>
<dbReference type="STRING" id="394221.Mmar10_1386"/>
<evidence type="ECO:0000256" key="7">
    <source>
        <dbReference type="ARBA" id="ARBA00023229"/>
    </source>
</evidence>
<dbReference type="Gene3D" id="3.40.50.720">
    <property type="entry name" value="NAD(P)-binding Rossmann-like Domain"/>
    <property type="match status" value="1"/>
</dbReference>
<feature type="binding site" evidence="9">
    <location>
        <position position="13"/>
    </location>
    <ligand>
        <name>NADPH</name>
        <dbReference type="ChEBI" id="CHEBI:57783"/>
    </ligand>
</feature>
<dbReference type="Pfam" id="PF08436">
    <property type="entry name" value="DXP_redisom_C"/>
    <property type="match status" value="1"/>
</dbReference>
<evidence type="ECO:0000256" key="6">
    <source>
        <dbReference type="ARBA" id="ARBA00023211"/>
    </source>
</evidence>
<dbReference type="InterPro" id="IPR013644">
    <property type="entry name" value="DXP_reductoisomerase_C"/>
</dbReference>
<dbReference type="NCBIfam" id="TIGR00243">
    <property type="entry name" value="Dxr"/>
    <property type="match status" value="1"/>
</dbReference>
<dbReference type="Pfam" id="PF02670">
    <property type="entry name" value="DXP_reductoisom"/>
    <property type="match status" value="1"/>
</dbReference>
<feature type="binding site" evidence="9">
    <location>
        <position position="213"/>
    </location>
    <ligand>
        <name>1-deoxy-D-xylulose 5-phosphate</name>
        <dbReference type="ChEBI" id="CHEBI:57792"/>
    </ligand>
</feature>
<feature type="binding site" evidence="9">
    <location>
        <position position="152"/>
    </location>
    <ligand>
        <name>1-deoxy-D-xylulose 5-phosphate</name>
        <dbReference type="ChEBI" id="CHEBI:57792"/>
    </ligand>
</feature>
<organism evidence="13 14">
    <name type="scientific">Maricaulis maris (strain MCS10)</name>
    <name type="common">Caulobacter maris</name>
    <dbReference type="NCBI Taxonomy" id="394221"/>
    <lineage>
        <taxon>Bacteria</taxon>
        <taxon>Pseudomonadati</taxon>
        <taxon>Pseudomonadota</taxon>
        <taxon>Alphaproteobacteria</taxon>
        <taxon>Maricaulales</taxon>
        <taxon>Maricaulaceae</taxon>
        <taxon>Maricaulis</taxon>
    </lineage>
</organism>
<dbReference type="InterPro" id="IPR003821">
    <property type="entry name" value="DXP_reductoisomerase"/>
</dbReference>
<evidence type="ECO:0000259" key="11">
    <source>
        <dbReference type="Pfam" id="PF08436"/>
    </source>
</evidence>
<feature type="binding site" evidence="9">
    <location>
        <position position="200"/>
    </location>
    <ligand>
        <name>1-deoxy-D-xylulose 5-phosphate</name>
        <dbReference type="ChEBI" id="CHEBI:57792"/>
    </ligand>
</feature>
<reference evidence="13 14" key="1">
    <citation type="submission" date="2006-08" db="EMBL/GenBank/DDBJ databases">
        <title>Complete sequence of Maricaulis maris MCS10.</title>
        <authorList>
            <consortium name="US DOE Joint Genome Institute"/>
            <person name="Copeland A."/>
            <person name="Lucas S."/>
            <person name="Lapidus A."/>
            <person name="Barry K."/>
            <person name="Detter J.C."/>
            <person name="Glavina del Rio T."/>
            <person name="Hammon N."/>
            <person name="Israni S."/>
            <person name="Dalin E."/>
            <person name="Tice H."/>
            <person name="Pitluck S."/>
            <person name="Saunders E."/>
            <person name="Brettin T."/>
            <person name="Bruce D."/>
            <person name="Han C."/>
            <person name="Tapia R."/>
            <person name="Gilna P."/>
            <person name="Schmutz J."/>
            <person name="Larimer F."/>
            <person name="Land M."/>
            <person name="Hauser L."/>
            <person name="Kyrpides N."/>
            <person name="Mikhailova N."/>
            <person name="Viollier P."/>
            <person name="Stephens C."/>
            <person name="Richardson P."/>
        </authorList>
    </citation>
    <scope>NUCLEOTIDE SEQUENCE [LARGE SCALE GENOMIC DNA]</scope>
    <source>
        <strain evidence="13 14">MCS10</strain>
    </source>
</reference>
<dbReference type="FunFam" id="3.40.50.720:FF:000045">
    <property type="entry name" value="1-deoxy-D-xylulose 5-phosphate reductoisomerase"/>
    <property type="match status" value="1"/>
</dbReference>
<evidence type="ECO:0000256" key="2">
    <source>
        <dbReference type="ARBA" id="ARBA00006825"/>
    </source>
</evidence>
<gene>
    <name evidence="9" type="primary">dxr</name>
    <name evidence="13" type="ordered locus">Mmar10_1386</name>
</gene>
<dbReference type="GO" id="GO:0030145">
    <property type="term" value="F:manganese ion binding"/>
    <property type="evidence" value="ECO:0007669"/>
    <property type="project" value="TreeGrafter"/>
</dbReference>
<feature type="binding site" evidence="9">
    <location>
        <position position="125"/>
    </location>
    <ligand>
        <name>NADPH</name>
        <dbReference type="ChEBI" id="CHEBI:57783"/>
    </ligand>
</feature>
<dbReference type="SUPFAM" id="SSF51735">
    <property type="entry name" value="NAD(P)-binding Rossmann-fold domains"/>
    <property type="match status" value="1"/>
</dbReference>
<dbReference type="PIRSF" id="PIRSF006205">
    <property type="entry name" value="Dxp_reductismrs"/>
    <property type="match status" value="1"/>
</dbReference>
<feature type="binding site" evidence="9">
    <location>
        <position position="206"/>
    </location>
    <ligand>
        <name>NADPH</name>
        <dbReference type="ChEBI" id="CHEBI:57783"/>
    </ligand>
</feature>
<feature type="domain" description="1-deoxy-D-xylulose 5-phosphate reductoisomerase N-terminal" evidence="10">
    <location>
        <begin position="6"/>
        <end position="133"/>
    </location>
</feature>
<feature type="binding site" evidence="9">
    <location>
        <position position="153"/>
    </location>
    <ligand>
        <name>1-deoxy-D-xylulose 5-phosphate</name>
        <dbReference type="ChEBI" id="CHEBI:57792"/>
    </ligand>
</feature>
<comment type="function">
    <text evidence="9">Catalyzes the NADPH-dependent rearrangement and reduction of 1-deoxy-D-xylulose-5-phosphate (DXP) to 2-C-methyl-D-erythritol 4-phosphate (MEP).</text>
</comment>
<dbReference type="InterPro" id="IPR036291">
    <property type="entry name" value="NAD(P)-bd_dom_sf"/>
</dbReference>
<protein>
    <recommendedName>
        <fullName evidence="9">1-deoxy-D-xylulose 5-phosphate reductoisomerase</fullName>
        <shortName evidence="9">DXP reductoisomerase</shortName>
        <ecNumber evidence="9">1.1.1.267</ecNumber>
    </recommendedName>
    <alternativeName>
        <fullName evidence="9">1-deoxyxylulose-5-phosphate reductoisomerase</fullName>
    </alternativeName>
    <alternativeName>
        <fullName evidence="9">2-C-methyl-D-erythritol 4-phosphate synthase</fullName>
    </alternativeName>
</protein>
<dbReference type="RefSeq" id="WP_011643325.1">
    <property type="nucleotide sequence ID" value="NC_008347.1"/>
</dbReference>
<evidence type="ECO:0000256" key="9">
    <source>
        <dbReference type="HAMAP-Rule" id="MF_00183"/>
    </source>
</evidence>
<keyword evidence="9" id="KW-0460">Magnesium</keyword>
<feature type="binding site" evidence="9">
    <location>
        <position position="218"/>
    </location>
    <ligand>
        <name>1-deoxy-D-xylulose 5-phosphate</name>
        <dbReference type="ChEBI" id="CHEBI:57792"/>
    </ligand>
</feature>
<keyword evidence="13" id="KW-0413">Isomerase</keyword>
<dbReference type="InterPro" id="IPR013512">
    <property type="entry name" value="DXP_reductoisomerase_N"/>
</dbReference>
<dbReference type="InterPro" id="IPR036169">
    <property type="entry name" value="DXPR_C_sf"/>
</dbReference>
<dbReference type="GO" id="GO:0051484">
    <property type="term" value="P:isopentenyl diphosphate biosynthetic process, methylerythritol 4-phosphate pathway involved in terpenoid biosynthetic process"/>
    <property type="evidence" value="ECO:0007669"/>
    <property type="project" value="UniProtKB-ARBA"/>
</dbReference>
<feature type="binding site" evidence="9">
    <location>
        <position position="12"/>
    </location>
    <ligand>
        <name>NADPH</name>
        <dbReference type="ChEBI" id="CHEBI:57783"/>
    </ligand>
</feature>
<keyword evidence="4 9" id="KW-0521">NADP</keyword>
<dbReference type="HAMAP" id="MF_00183">
    <property type="entry name" value="DXP_reductoisom"/>
    <property type="match status" value="1"/>
</dbReference>
<dbReference type="Pfam" id="PF13288">
    <property type="entry name" value="DXPR_C"/>
    <property type="match status" value="1"/>
</dbReference>
<dbReference type="Gene3D" id="1.10.1740.10">
    <property type="match status" value="1"/>
</dbReference>
<feature type="binding site" evidence="9">
    <location>
        <position position="151"/>
    </location>
    <ligand>
        <name>Mn(2+)</name>
        <dbReference type="ChEBI" id="CHEBI:29035"/>
    </ligand>
</feature>
<feature type="binding site" evidence="9">
    <location>
        <position position="177"/>
    </location>
    <ligand>
        <name>1-deoxy-D-xylulose 5-phosphate</name>
        <dbReference type="ChEBI" id="CHEBI:57792"/>
    </ligand>
</feature>
<evidence type="ECO:0000259" key="12">
    <source>
        <dbReference type="Pfam" id="PF13288"/>
    </source>
</evidence>
<dbReference type="SUPFAM" id="SSF69055">
    <property type="entry name" value="1-deoxy-D-xylulose-5-phosphate reductoisomerase, C-terminal domain"/>
    <property type="match status" value="1"/>
</dbReference>
<dbReference type="HOGENOM" id="CLU_035714_4_0_5"/>
<keyword evidence="6 9" id="KW-0464">Manganese</keyword>
<dbReference type="AlphaFoldDB" id="Q0APV9"/>
<dbReference type="EMBL" id="CP000449">
    <property type="protein sequence ID" value="ABI65678.1"/>
    <property type="molecule type" value="Genomic_DNA"/>
</dbReference>
<name>Q0APV9_MARMM</name>
<comment type="similarity">
    <text evidence="2 9">Belongs to the DXR family.</text>
</comment>
<dbReference type="NCBIfam" id="NF009114">
    <property type="entry name" value="PRK12464.1"/>
    <property type="match status" value="1"/>
</dbReference>
<keyword evidence="14" id="KW-1185">Reference proteome</keyword>
<evidence type="ECO:0000256" key="3">
    <source>
        <dbReference type="ARBA" id="ARBA00022723"/>
    </source>
</evidence>
<accession>Q0APV9</accession>
<feature type="domain" description="1-deoxy-D-xylulose 5-phosphate reductoisomerase C-terminal" evidence="11">
    <location>
        <begin position="147"/>
        <end position="230"/>
    </location>
</feature>
<dbReference type="Proteomes" id="UP000001964">
    <property type="component" value="Chromosome"/>
</dbReference>
<keyword evidence="5 9" id="KW-0560">Oxidoreductase</keyword>
<evidence type="ECO:0000256" key="8">
    <source>
        <dbReference type="ARBA" id="ARBA00048543"/>
    </source>
</evidence>
<dbReference type="PANTHER" id="PTHR30525:SF0">
    <property type="entry name" value="1-DEOXY-D-XYLULOSE 5-PHOSPHATE REDUCTOISOMERASE, CHLOROPLASTIC"/>
    <property type="match status" value="1"/>
</dbReference>
<comment type="caution">
    <text evidence="9">Lacks conserved residue(s) required for the propagation of feature annotation.</text>
</comment>
<dbReference type="GO" id="GO:0016853">
    <property type="term" value="F:isomerase activity"/>
    <property type="evidence" value="ECO:0007669"/>
    <property type="project" value="UniProtKB-KW"/>
</dbReference>
<feature type="binding site" evidence="9">
    <location>
        <position position="15"/>
    </location>
    <ligand>
        <name>NADPH</name>
        <dbReference type="ChEBI" id="CHEBI:57783"/>
    </ligand>
</feature>
<dbReference type="PANTHER" id="PTHR30525">
    <property type="entry name" value="1-DEOXY-D-XYLULOSE 5-PHOSPHATE REDUCTOISOMERASE"/>
    <property type="match status" value="1"/>
</dbReference>
<evidence type="ECO:0000313" key="14">
    <source>
        <dbReference type="Proteomes" id="UP000001964"/>
    </source>
</evidence>
<feature type="binding site" evidence="9">
    <location>
        <position position="222"/>
    </location>
    <ligand>
        <name>Mn(2+)</name>
        <dbReference type="ChEBI" id="CHEBI:29035"/>
    </ligand>
</feature>
<feature type="binding site" evidence="9">
    <location>
        <position position="222"/>
    </location>
    <ligand>
        <name>1-deoxy-D-xylulose 5-phosphate</name>
        <dbReference type="ChEBI" id="CHEBI:57792"/>
    </ligand>
</feature>
<feature type="binding site" evidence="9">
    <location>
        <position position="127"/>
    </location>
    <ligand>
        <name>NADPH</name>
        <dbReference type="ChEBI" id="CHEBI:57783"/>
    </ligand>
</feature>
<dbReference type="InterPro" id="IPR026877">
    <property type="entry name" value="DXPR_C"/>
</dbReference>
<feature type="binding site" evidence="9">
    <location>
        <position position="153"/>
    </location>
    <ligand>
        <name>Mn(2+)</name>
        <dbReference type="ChEBI" id="CHEBI:29035"/>
    </ligand>
</feature>
<feature type="binding site" evidence="9">
    <location>
        <position position="219"/>
    </location>
    <ligand>
        <name>1-deoxy-D-xylulose 5-phosphate</name>
        <dbReference type="ChEBI" id="CHEBI:57792"/>
    </ligand>
</feature>
<evidence type="ECO:0000259" key="10">
    <source>
        <dbReference type="Pfam" id="PF02670"/>
    </source>
</evidence>